<dbReference type="AlphaFoldDB" id="X1VYF7"/>
<reference evidence="3" key="1">
    <citation type="journal article" date="2014" name="Front. Microbiol.">
        <title>High frequency of phylogenetically diverse reductive dehalogenase-homologous genes in deep subseafloor sedimentary metagenomes.</title>
        <authorList>
            <person name="Kawai M."/>
            <person name="Futagami T."/>
            <person name="Toyoda A."/>
            <person name="Takaki Y."/>
            <person name="Nishi S."/>
            <person name="Hori S."/>
            <person name="Arai W."/>
            <person name="Tsubouchi T."/>
            <person name="Morono Y."/>
            <person name="Uchiyama I."/>
            <person name="Ito T."/>
            <person name="Fujiyama A."/>
            <person name="Inagaki F."/>
            <person name="Takami H."/>
        </authorList>
    </citation>
    <scope>NUCLEOTIDE SEQUENCE</scope>
    <source>
        <strain evidence="3">Expedition CK06-06</strain>
    </source>
</reference>
<dbReference type="Gene3D" id="3.40.190.10">
    <property type="entry name" value="Periplasmic binding protein-like II"/>
    <property type="match status" value="1"/>
</dbReference>
<dbReference type="PANTHER" id="PTHR30290:SF38">
    <property type="entry name" value="D,D-DIPEPTIDE-BINDING PERIPLASMIC PROTEIN DDPA-RELATED"/>
    <property type="match status" value="1"/>
</dbReference>
<evidence type="ECO:0000313" key="3">
    <source>
        <dbReference type="EMBL" id="GAJ17260.1"/>
    </source>
</evidence>
<keyword evidence="1" id="KW-0732">Signal</keyword>
<evidence type="ECO:0000256" key="1">
    <source>
        <dbReference type="ARBA" id="ARBA00022729"/>
    </source>
</evidence>
<sequence>MPDLATQFAALRTGKVDHMISIPWTQKDALTTAAPELQWSLVSDSSVFSLWLKNTIEPFSNVKVRQALWMAIDREALTEALFPPGVGTMDYAAQKDWRGIYIPFDELTETAKMVRTYDPVAAKALLAEAGYPSGFNTKVQYHAV</sequence>
<gene>
    <name evidence="3" type="ORF">S12H4_58074</name>
</gene>
<protein>
    <recommendedName>
        <fullName evidence="2">Solute-binding protein family 5 domain-containing protein</fullName>
    </recommendedName>
</protein>
<proteinExistence type="predicted"/>
<dbReference type="EMBL" id="BARW01037665">
    <property type="protein sequence ID" value="GAJ17260.1"/>
    <property type="molecule type" value="Genomic_DNA"/>
</dbReference>
<name>X1VYF7_9ZZZZ</name>
<feature type="non-terminal residue" evidence="3">
    <location>
        <position position="144"/>
    </location>
</feature>
<dbReference type="SUPFAM" id="SSF53850">
    <property type="entry name" value="Periplasmic binding protein-like II"/>
    <property type="match status" value="1"/>
</dbReference>
<dbReference type="Pfam" id="PF00496">
    <property type="entry name" value="SBP_bac_5"/>
    <property type="match status" value="1"/>
</dbReference>
<feature type="domain" description="Solute-binding protein family 5" evidence="2">
    <location>
        <begin position="2"/>
        <end position="138"/>
    </location>
</feature>
<comment type="caution">
    <text evidence="3">The sequence shown here is derived from an EMBL/GenBank/DDBJ whole genome shotgun (WGS) entry which is preliminary data.</text>
</comment>
<dbReference type="GO" id="GO:1904680">
    <property type="term" value="F:peptide transmembrane transporter activity"/>
    <property type="evidence" value="ECO:0007669"/>
    <property type="project" value="TreeGrafter"/>
</dbReference>
<evidence type="ECO:0000259" key="2">
    <source>
        <dbReference type="Pfam" id="PF00496"/>
    </source>
</evidence>
<organism evidence="3">
    <name type="scientific">marine sediment metagenome</name>
    <dbReference type="NCBI Taxonomy" id="412755"/>
    <lineage>
        <taxon>unclassified sequences</taxon>
        <taxon>metagenomes</taxon>
        <taxon>ecological metagenomes</taxon>
    </lineage>
</organism>
<accession>X1VYF7</accession>
<dbReference type="GO" id="GO:0015833">
    <property type="term" value="P:peptide transport"/>
    <property type="evidence" value="ECO:0007669"/>
    <property type="project" value="TreeGrafter"/>
</dbReference>
<dbReference type="InterPro" id="IPR000914">
    <property type="entry name" value="SBP_5_dom"/>
</dbReference>
<dbReference type="Gene3D" id="3.10.105.10">
    <property type="entry name" value="Dipeptide-binding Protein, Domain 3"/>
    <property type="match status" value="1"/>
</dbReference>
<dbReference type="PANTHER" id="PTHR30290">
    <property type="entry name" value="PERIPLASMIC BINDING COMPONENT OF ABC TRANSPORTER"/>
    <property type="match status" value="1"/>
</dbReference>
<dbReference type="InterPro" id="IPR039424">
    <property type="entry name" value="SBP_5"/>
</dbReference>